<name>A0ABN2M6M8_9ACTN</name>
<dbReference type="EMBL" id="BAAALT010000110">
    <property type="protein sequence ID" value="GAA1811510.1"/>
    <property type="molecule type" value="Genomic_DNA"/>
</dbReference>
<accession>A0ABN2M6M8</accession>
<sequence>MTAPLTSNMAKLGDFSFESIKTLGNAVPMLVGNSGQALMELWLEPLARDYWLLPGQTVTVTSYGTWNDHPFKLHHEPNRLTVWATSWFATVTDGNGAEVPCGYNRPSESGD</sequence>
<dbReference type="RefSeq" id="WP_344133133.1">
    <property type="nucleotide sequence ID" value="NZ_BAAALT010000110.1"/>
</dbReference>
<evidence type="ECO:0000313" key="1">
    <source>
        <dbReference type="EMBL" id="GAA1811510.1"/>
    </source>
</evidence>
<gene>
    <name evidence="1" type="ORF">GCM10009682_36170</name>
</gene>
<organism evidence="1 2">
    <name type="scientific">Luedemannella flava</name>
    <dbReference type="NCBI Taxonomy" id="349316"/>
    <lineage>
        <taxon>Bacteria</taxon>
        <taxon>Bacillati</taxon>
        <taxon>Actinomycetota</taxon>
        <taxon>Actinomycetes</taxon>
        <taxon>Micromonosporales</taxon>
        <taxon>Micromonosporaceae</taxon>
        <taxon>Luedemannella</taxon>
    </lineage>
</organism>
<proteinExistence type="predicted"/>
<keyword evidence="2" id="KW-1185">Reference proteome</keyword>
<comment type="caution">
    <text evidence="1">The sequence shown here is derived from an EMBL/GenBank/DDBJ whole genome shotgun (WGS) entry which is preliminary data.</text>
</comment>
<evidence type="ECO:0000313" key="2">
    <source>
        <dbReference type="Proteomes" id="UP001500218"/>
    </source>
</evidence>
<protein>
    <submittedName>
        <fullName evidence="1">Uncharacterized protein</fullName>
    </submittedName>
</protein>
<reference evidence="1 2" key="1">
    <citation type="journal article" date="2019" name="Int. J. Syst. Evol. Microbiol.">
        <title>The Global Catalogue of Microorganisms (GCM) 10K type strain sequencing project: providing services to taxonomists for standard genome sequencing and annotation.</title>
        <authorList>
            <consortium name="The Broad Institute Genomics Platform"/>
            <consortium name="The Broad Institute Genome Sequencing Center for Infectious Disease"/>
            <person name="Wu L."/>
            <person name="Ma J."/>
        </authorList>
    </citation>
    <scope>NUCLEOTIDE SEQUENCE [LARGE SCALE GENOMIC DNA]</scope>
    <source>
        <strain evidence="1 2">JCM 13250</strain>
    </source>
</reference>
<dbReference type="Proteomes" id="UP001500218">
    <property type="component" value="Unassembled WGS sequence"/>
</dbReference>